<keyword evidence="3" id="KW-1185">Reference proteome</keyword>
<evidence type="ECO:0000313" key="3">
    <source>
        <dbReference type="Proteomes" id="UP000319980"/>
    </source>
</evidence>
<feature type="signal peptide" evidence="1">
    <location>
        <begin position="1"/>
        <end position="19"/>
    </location>
</feature>
<gene>
    <name evidence="2" type="ORF">FQY83_03690</name>
</gene>
<accession>A0A5C5UD25</accession>
<sequence length="90" mass="9799">MKNMLLGLGLALAIGSALAGETFRFDRGVVSVGDSVGALVQKAGRQPDRIVTLENSRGAAVGERWEYHLRDKQVNFTTKGGRITEIEEIR</sequence>
<reference evidence="2 3" key="1">
    <citation type="journal article" date="2008" name="Int. J. Syst. Evol. Microbiol.">
        <title>Luteimonas marina sp. nov., isolated from seawater.</title>
        <authorList>
            <person name="Baik K.S."/>
            <person name="Park S.C."/>
            <person name="Kim M.S."/>
            <person name="Kim E.M."/>
            <person name="Park C."/>
            <person name="Chun J."/>
            <person name="Seong C.N."/>
        </authorList>
    </citation>
    <scope>NUCLEOTIDE SEQUENCE [LARGE SCALE GENOMIC DNA]</scope>
    <source>
        <strain evidence="2 3">FR1330</strain>
    </source>
</reference>
<proteinExistence type="predicted"/>
<feature type="chain" id="PRO_5022896973" description="DUF2845 domain-containing protein" evidence="1">
    <location>
        <begin position="20"/>
        <end position="90"/>
    </location>
</feature>
<keyword evidence="1" id="KW-0732">Signal</keyword>
<name>A0A5C5UD25_9GAMM</name>
<evidence type="ECO:0000256" key="1">
    <source>
        <dbReference type="SAM" id="SignalP"/>
    </source>
</evidence>
<protein>
    <recommendedName>
        <fullName evidence="4">DUF2845 domain-containing protein</fullName>
    </recommendedName>
</protein>
<dbReference type="AlphaFoldDB" id="A0A5C5UD25"/>
<dbReference type="OrthoDB" id="6027240at2"/>
<evidence type="ECO:0000313" key="2">
    <source>
        <dbReference type="EMBL" id="TWT23727.1"/>
    </source>
</evidence>
<evidence type="ECO:0008006" key="4">
    <source>
        <dbReference type="Google" id="ProtNLM"/>
    </source>
</evidence>
<dbReference type="Proteomes" id="UP000319980">
    <property type="component" value="Unassembled WGS sequence"/>
</dbReference>
<organism evidence="2 3">
    <name type="scientific">Luteimonas marina</name>
    <dbReference type="NCBI Taxonomy" id="488485"/>
    <lineage>
        <taxon>Bacteria</taxon>
        <taxon>Pseudomonadati</taxon>
        <taxon>Pseudomonadota</taxon>
        <taxon>Gammaproteobacteria</taxon>
        <taxon>Lysobacterales</taxon>
        <taxon>Lysobacteraceae</taxon>
        <taxon>Luteimonas</taxon>
    </lineage>
</organism>
<comment type="caution">
    <text evidence="2">The sequence shown here is derived from an EMBL/GenBank/DDBJ whole genome shotgun (WGS) entry which is preliminary data.</text>
</comment>
<dbReference type="EMBL" id="VOHK01000001">
    <property type="protein sequence ID" value="TWT23727.1"/>
    <property type="molecule type" value="Genomic_DNA"/>
</dbReference>
<dbReference type="RefSeq" id="WP_146385073.1">
    <property type="nucleotide sequence ID" value="NZ_VOHK01000001.1"/>
</dbReference>